<gene>
    <name evidence="1" type="ORF">CSW40_05790</name>
</gene>
<proteinExistence type="predicted"/>
<comment type="caution">
    <text evidence="1">The sequence shown here is derived from an EMBL/GenBank/DDBJ whole genome shotgun (WGS) entry which is preliminary data.</text>
</comment>
<organism evidence="1 2">
    <name type="scientific">Thermus scotoductus</name>
    <dbReference type="NCBI Taxonomy" id="37636"/>
    <lineage>
        <taxon>Bacteria</taxon>
        <taxon>Thermotogati</taxon>
        <taxon>Deinococcota</taxon>
        <taxon>Deinococci</taxon>
        <taxon>Thermales</taxon>
        <taxon>Thermaceae</taxon>
        <taxon>Thermus</taxon>
    </lineage>
</organism>
<dbReference type="AlphaFoldDB" id="A0A430RYP4"/>
<dbReference type="Proteomes" id="UP000286712">
    <property type="component" value="Unassembled WGS sequence"/>
</dbReference>
<name>A0A430RYP4_THESC</name>
<sequence length="70" mass="7924">MFHVHQGKEPLLQTHHLHSEDGVACQDQGMALKGSLSHHPLSRHMGLRVQPFWTNTHIFQGQQPLVQVAI</sequence>
<dbReference type="EMBL" id="PELW01000134">
    <property type="protein sequence ID" value="RTH26078.1"/>
    <property type="molecule type" value="Genomic_DNA"/>
</dbReference>
<evidence type="ECO:0000313" key="1">
    <source>
        <dbReference type="EMBL" id="RTH26078.1"/>
    </source>
</evidence>
<evidence type="ECO:0000313" key="2">
    <source>
        <dbReference type="Proteomes" id="UP000286712"/>
    </source>
</evidence>
<reference evidence="1 2" key="1">
    <citation type="journal article" date="2019" name="Extremophiles">
        <title>Biogeography of thermophiles and predominance of Thermus scotoductus in domestic water heaters.</title>
        <authorList>
            <person name="Wilpiszeski R.L."/>
            <person name="Zhang Z."/>
            <person name="House C.H."/>
        </authorList>
    </citation>
    <scope>NUCLEOTIDE SEQUENCE [LARGE SCALE GENOMIC DNA]</scope>
    <source>
        <strain evidence="1 2">27_S27</strain>
    </source>
</reference>
<accession>A0A430RYP4</accession>
<protein>
    <submittedName>
        <fullName evidence="1">Uncharacterized protein</fullName>
    </submittedName>
</protein>